<dbReference type="EMBL" id="HBJA01100119">
    <property type="protein sequence ID" value="CAE0823297.1"/>
    <property type="molecule type" value="Transcribed_RNA"/>
</dbReference>
<dbReference type="Gene3D" id="2.30.110.10">
    <property type="entry name" value="Electron Transport, Fmn-binding Protein, Chain A"/>
    <property type="match status" value="1"/>
</dbReference>
<accession>A0A7S4LE38</accession>
<evidence type="ECO:0000313" key="3">
    <source>
        <dbReference type="EMBL" id="CAE0823297.1"/>
    </source>
</evidence>
<name>A0A7S4LE38_9EUGL</name>
<dbReference type="PANTHER" id="PTHR28243">
    <property type="entry name" value="AGL049CP"/>
    <property type="match status" value="1"/>
</dbReference>
<feature type="region of interest" description="Disordered" evidence="1">
    <location>
        <begin position="1"/>
        <end position="21"/>
    </location>
</feature>
<dbReference type="SUPFAM" id="SSF50475">
    <property type="entry name" value="FMN-binding split barrel"/>
    <property type="match status" value="1"/>
</dbReference>
<dbReference type="AlphaFoldDB" id="A0A7S4LE38"/>
<feature type="domain" description="Pyridoxamine 5'-phosphate oxidase Alr4036 family FMN-binding" evidence="2">
    <location>
        <begin position="28"/>
        <end position="122"/>
    </location>
</feature>
<gene>
    <name evidence="3" type="ORF">EGYM00163_LOCUS34499</name>
</gene>
<evidence type="ECO:0000259" key="2">
    <source>
        <dbReference type="Pfam" id="PF12766"/>
    </source>
</evidence>
<proteinExistence type="predicted"/>
<sequence length="219" mass="24983">MSHSSSASVETNKEPNDQYPGSEECIGWRALLEVSSNRARKERGGNYIQIATVDANGLPRCRTVVFRGFLEQDSSGRSAMKMITNAQSDKVQQVAHCPHSEMVWWFPKSSEQYRIAGELQLIGPDHSDSEMLDARKQMWGNLSDPAREQFWWNPPGPYHPQPELPAGGRDTAGKVLHPPETFLMMLLWPSRVDYLRLTDNYHQVDILEDNTWSARRMNP</sequence>
<dbReference type="Pfam" id="PF12766">
    <property type="entry name" value="Pyridox_oxase_2"/>
    <property type="match status" value="1"/>
</dbReference>
<feature type="compositionally biased region" description="Polar residues" evidence="1">
    <location>
        <begin position="1"/>
        <end position="10"/>
    </location>
</feature>
<dbReference type="PANTHER" id="PTHR28243:SF1">
    <property type="entry name" value="PYRIDOXAMINE 5'-PHOSPHATE OXIDASE ALR4036 FAMILY FMN-BINDING DOMAIN-CONTAINING PROTEIN"/>
    <property type="match status" value="1"/>
</dbReference>
<evidence type="ECO:0000256" key="1">
    <source>
        <dbReference type="SAM" id="MobiDB-lite"/>
    </source>
</evidence>
<dbReference type="InterPro" id="IPR024624">
    <property type="entry name" value="Pyridox_Oxase_Alr4036_FMN-bd"/>
</dbReference>
<organism evidence="3">
    <name type="scientific">Eutreptiella gymnastica</name>
    <dbReference type="NCBI Taxonomy" id="73025"/>
    <lineage>
        <taxon>Eukaryota</taxon>
        <taxon>Discoba</taxon>
        <taxon>Euglenozoa</taxon>
        <taxon>Euglenida</taxon>
        <taxon>Spirocuta</taxon>
        <taxon>Euglenophyceae</taxon>
        <taxon>Eutreptiales</taxon>
        <taxon>Eutreptiaceae</taxon>
        <taxon>Eutreptiella</taxon>
    </lineage>
</organism>
<dbReference type="UniPathway" id="UPA01068">
    <property type="reaction ID" value="UER00304"/>
</dbReference>
<dbReference type="InterPro" id="IPR012349">
    <property type="entry name" value="Split_barrel_FMN-bd"/>
</dbReference>
<dbReference type="GO" id="GO:0010181">
    <property type="term" value="F:FMN binding"/>
    <property type="evidence" value="ECO:0007669"/>
    <property type="project" value="InterPro"/>
</dbReference>
<reference evidence="3" key="1">
    <citation type="submission" date="2021-01" db="EMBL/GenBank/DDBJ databases">
        <authorList>
            <person name="Corre E."/>
            <person name="Pelletier E."/>
            <person name="Niang G."/>
            <person name="Scheremetjew M."/>
            <person name="Finn R."/>
            <person name="Kale V."/>
            <person name="Holt S."/>
            <person name="Cochrane G."/>
            <person name="Meng A."/>
            <person name="Brown T."/>
            <person name="Cohen L."/>
        </authorList>
    </citation>
    <scope>NUCLEOTIDE SEQUENCE</scope>
    <source>
        <strain evidence="3">CCMP1594</strain>
    </source>
</reference>
<protein>
    <recommendedName>
        <fullName evidence="2">Pyridoxamine 5'-phosphate oxidase Alr4036 family FMN-binding domain-containing protein</fullName>
    </recommendedName>
</protein>